<keyword evidence="3" id="KW-1185">Reference proteome</keyword>
<proteinExistence type="predicted"/>
<evidence type="ECO:0000313" key="2">
    <source>
        <dbReference type="EMBL" id="MDQ0341792.1"/>
    </source>
</evidence>
<gene>
    <name evidence="2" type="ORF">J2S14_000585</name>
</gene>
<organism evidence="2 3">
    <name type="scientific">Lederbergia wuyishanensis</name>
    <dbReference type="NCBI Taxonomy" id="1347903"/>
    <lineage>
        <taxon>Bacteria</taxon>
        <taxon>Bacillati</taxon>
        <taxon>Bacillota</taxon>
        <taxon>Bacilli</taxon>
        <taxon>Bacillales</taxon>
        <taxon>Bacillaceae</taxon>
        <taxon>Lederbergia</taxon>
    </lineage>
</organism>
<feature type="region of interest" description="Disordered" evidence="1">
    <location>
        <begin position="152"/>
        <end position="206"/>
    </location>
</feature>
<accession>A0ABU0D059</accession>
<evidence type="ECO:0000313" key="3">
    <source>
        <dbReference type="Proteomes" id="UP001232343"/>
    </source>
</evidence>
<dbReference type="RefSeq" id="WP_244680010.1">
    <property type="nucleotide sequence ID" value="NZ_JALIRM010000001.1"/>
</dbReference>
<feature type="compositionally biased region" description="Basic and acidic residues" evidence="1">
    <location>
        <begin position="181"/>
        <end position="206"/>
    </location>
</feature>
<sequence>MNMEMMLTLVGKSIKIGRGGAESRIGQLMTVADDHVALLTQDEGIVYYNTQHIKSLTENAKTESTSNIAVSEDYEFIQARDMNSVLGNLKYHWIKINRGGPESIEGVLDEVNGDYLTIISNEEIIRVSMFHIRNFSYGAKVDQSLTQVDVDLDKEKDNNQQNAKEENTKEDKNEKKKNKESKKNKDKKDKSNKQEKKQKEKEGKKS</sequence>
<keyword evidence="2" id="KW-0167">Capsid protein</keyword>
<comment type="caution">
    <text evidence="2">The sequence shown here is derived from an EMBL/GenBank/DDBJ whole genome shotgun (WGS) entry which is preliminary data.</text>
</comment>
<dbReference type="EMBL" id="JAUSUO010000001">
    <property type="protein sequence ID" value="MDQ0341792.1"/>
    <property type="molecule type" value="Genomic_DNA"/>
</dbReference>
<keyword evidence="2" id="KW-0946">Virion</keyword>
<protein>
    <submittedName>
        <fullName evidence="2">Spore coat protein B</fullName>
    </submittedName>
</protein>
<feature type="compositionally biased region" description="Basic and acidic residues" evidence="1">
    <location>
        <begin position="152"/>
        <end position="174"/>
    </location>
</feature>
<dbReference type="Proteomes" id="UP001232343">
    <property type="component" value="Unassembled WGS sequence"/>
</dbReference>
<evidence type="ECO:0000256" key="1">
    <source>
        <dbReference type="SAM" id="MobiDB-lite"/>
    </source>
</evidence>
<name>A0ABU0D059_9BACI</name>
<reference evidence="2 3" key="1">
    <citation type="submission" date="2023-07" db="EMBL/GenBank/DDBJ databases">
        <title>Genomic Encyclopedia of Type Strains, Phase IV (KMG-IV): sequencing the most valuable type-strain genomes for metagenomic binning, comparative biology and taxonomic classification.</title>
        <authorList>
            <person name="Goeker M."/>
        </authorList>
    </citation>
    <scope>NUCLEOTIDE SEQUENCE [LARGE SCALE GENOMIC DNA]</scope>
    <source>
        <strain evidence="2 3">DSM 27848</strain>
    </source>
</reference>